<dbReference type="STRING" id="1051891.A0A0C3QCC7"/>
<dbReference type="InterPro" id="IPR000243">
    <property type="entry name" value="Pept_T1A_subB"/>
</dbReference>
<evidence type="ECO:0000256" key="7">
    <source>
        <dbReference type="ARBA" id="ARBA00023145"/>
    </source>
</evidence>
<dbReference type="PRINTS" id="PR00141">
    <property type="entry name" value="PROTEASOME"/>
</dbReference>
<comment type="function">
    <text evidence="10">Component of the proteasome, a multicatalytic proteinase complex which is characterized by its ability to cleave peptides with Arg, Phe, Tyr, Leu, and Glu adjacent to the leaving group at neutral or slightly basic pH. The proteasome has an ATP-dependent proteolytic activity.</text>
</comment>
<dbReference type="PANTHER" id="PTHR32194:SF0">
    <property type="entry name" value="ATP-DEPENDENT PROTEASE SUBUNIT HSLV"/>
    <property type="match status" value="1"/>
</dbReference>
<dbReference type="InterPro" id="IPR001353">
    <property type="entry name" value="Proteasome_sua/b"/>
</dbReference>
<dbReference type="AlphaFoldDB" id="A0A0C3QCC7"/>
<keyword evidence="12" id="KW-1185">Reference proteome</keyword>
<dbReference type="CDD" id="cd03762">
    <property type="entry name" value="proteasome_beta_type_6"/>
    <property type="match status" value="1"/>
</dbReference>
<keyword evidence="7" id="KW-0865">Zymogen</keyword>
<reference evidence="11 12" key="1">
    <citation type="submission" date="2014-04" db="EMBL/GenBank/DDBJ databases">
        <authorList>
            <consortium name="DOE Joint Genome Institute"/>
            <person name="Kuo A."/>
            <person name="Girlanda M."/>
            <person name="Perotto S."/>
            <person name="Kohler A."/>
            <person name="Nagy L.G."/>
            <person name="Floudas D."/>
            <person name="Copeland A."/>
            <person name="Barry K.W."/>
            <person name="Cichocki N."/>
            <person name="Veneault-Fourrey C."/>
            <person name="LaButti K."/>
            <person name="Lindquist E.A."/>
            <person name="Lipzen A."/>
            <person name="Lundell T."/>
            <person name="Morin E."/>
            <person name="Murat C."/>
            <person name="Sun H."/>
            <person name="Tunlid A."/>
            <person name="Henrissat B."/>
            <person name="Grigoriev I.V."/>
            <person name="Hibbett D.S."/>
            <person name="Martin F."/>
            <person name="Nordberg H.P."/>
            <person name="Cantor M.N."/>
            <person name="Hua S.X."/>
        </authorList>
    </citation>
    <scope>NUCLEOTIDE SEQUENCE [LARGE SCALE GENOMIC DNA]</scope>
    <source>
        <strain evidence="11 12">MUT 4182</strain>
    </source>
</reference>
<name>A0A0C3QCC7_9AGAM</name>
<keyword evidence="4" id="KW-0888">Threonine protease</keyword>
<evidence type="ECO:0000256" key="9">
    <source>
        <dbReference type="PIRSR" id="PIRSR600243-1"/>
    </source>
</evidence>
<keyword evidence="5" id="KW-0378">Hydrolase</keyword>
<organism evidence="11 12">
    <name type="scientific">Tulasnella calospora MUT 4182</name>
    <dbReference type="NCBI Taxonomy" id="1051891"/>
    <lineage>
        <taxon>Eukaryota</taxon>
        <taxon>Fungi</taxon>
        <taxon>Dikarya</taxon>
        <taxon>Basidiomycota</taxon>
        <taxon>Agaricomycotina</taxon>
        <taxon>Agaricomycetes</taxon>
        <taxon>Cantharellales</taxon>
        <taxon>Tulasnellaceae</taxon>
        <taxon>Tulasnella</taxon>
    </lineage>
</organism>
<dbReference type="GO" id="GO:0004298">
    <property type="term" value="F:threonine-type endopeptidase activity"/>
    <property type="evidence" value="ECO:0007669"/>
    <property type="project" value="UniProtKB-KW"/>
</dbReference>
<comment type="subcellular location">
    <subcellularLocation>
        <location evidence="10">Cytoplasm</location>
    </subcellularLocation>
    <subcellularLocation>
        <location evidence="10">Nucleus</location>
    </subcellularLocation>
</comment>
<dbReference type="PROSITE" id="PS51476">
    <property type="entry name" value="PROTEASOME_BETA_2"/>
    <property type="match status" value="1"/>
</dbReference>
<evidence type="ECO:0000256" key="6">
    <source>
        <dbReference type="ARBA" id="ARBA00022942"/>
    </source>
</evidence>
<dbReference type="InterPro" id="IPR029055">
    <property type="entry name" value="Ntn_hydrolases_N"/>
</dbReference>
<evidence type="ECO:0000256" key="8">
    <source>
        <dbReference type="ARBA" id="ARBA00023242"/>
    </source>
</evidence>
<evidence type="ECO:0000256" key="1">
    <source>
        <dbReference type="ARBA" id="ARBA00001198"/>
    </source>
</evidence>
<dbReference type="GO" id="GO:0051603">
    <property type="term" value="P:proteolysis involved in protein catabolic process"/>
    <property type="evidence" value="ECO:0007669"/>
    <property type="project" value="InterPro"/>
</dbReference>
<dbReference type="GO" id="GO:0005737">
    <property type="term" value="C:cytoplasm"/>
    <property type="evidence" value="ECO:0007669"/>
    <property type="project" value="UniProtKB-SubCell"/>
</dbReference>
<accession>A0A0C3QCC7</accession>
<comment type="similarity">
    <text evidence="10">Belongs to the peptidase T1B family.</text>
</comment>
<reference evidence="12" key="2">
    <citation type="submission" date="2015-01" db="EMBL/GenBank/DDBJ databases">
        <title>Evolutionary Origins and Diversification of the Mycorrhizal Mutualists.</title>
        <authorList>
            <consortium name="DOE Joint Genome Institute"/>
            <consortium name="Mycorrhizal Genomics Consortium"/>
            <person name="Kohler A."/>
            <person name="Kuo A."/>
            <person name="Nagy L.G."/>
            <person name="Floudas D."/>
            <person name="Copeland A."/>
            <person name="Barry K.W."/>
            <person name="Cichocki N."/>
            <person name="Veneault-Fourrey C."/>
            <person name="LaButti K."/>
            <person name="Lindquist E.A."/>
            <person name="Lipzen A."/>
            <person name="Lundell T."/>
            <person name="Morin E."/>
            <person name="Murat C."/>
            <person name="Riley R."/>
            <person name="Ohm R."/>
            <person name="Sun H."/>
            <person name="Tunlid A."/>
            <person name="Henrissat B."/>
            <person name="Grigoriev I.V."/>
            <person name="Hibbett D.S."/>
            <person name="Martin F."/>
        </authorList>
    </citation>
    <scope>NUCLEOTIDE SEQUENCE [LARGE SCALE GENOMIC DNA]</scope>
    <source>
        <strain evidence="12">MUT 4182</strain>
    </source>
</reference>
<dbReference type="Pfam" id="PF00227">
    <property type="entry name" value="Proteasome"/>
    <property type="match status" value="1"/>
</dbReference>
<keyword evidence="6 10" id="KW-0647">Proteasome</keyword>
<dbReference type="Gene3D" id="3.60.20.10">
    <property type="entry name" value="Glutamine Phosphoribosylpyrophosphate, subunit 1, domain 1"/>
    <property type="match status" value="1"/>
</dbReference>
<dbReference type="Proteomes" id="UP000054248">
    <property type="component" value="Unassembled WGS sequence"/>
</dbReference>
<proteinExistence type="inferred from homology"/>
<dbReference type="FunFam" id="3.60.20.10:FF:000010">
    <property type="entry name" value="Proteasome subunit beta type-1"/>
    <property type="match status" value="1"/>
</dbReference>
<keyword evidence="3" id="KW-0645">Protease</keyword>
<keyword evidence="2 10" id="KW-0963">Cytoplasm</keyword>
<feature type="active site" description="Nucleophile" evidence="9">
    <location>
        <position position="17"/>
    </location>
</feature>
<protein>
    <recommendedName>
        <fullName evidence="10">Proteasome subunit beta</fullName>
    </recommendedName>
</protein>
<comment type="subunit">
    <text evidence="10">Component of the proteasome complex.</text>
</comment>
<evidence type="ECO:0000313" key="11">
    <source>
        <dbReference type="EMBL" id="KIO23011.1"/>
    </source>
</evidence>
<dbReference type="PROSITE" id="PS00854">
    <property type="entry name" value="PROTEASOME_BETA_1"/>
    <property type="match status" value="1"/>
</dbReference>
<evidence type="ECO:0000313" key="12">
    <source>
        <dbReference type="Proteomes" id="UP000054248"/>
    </source>
</evidence>
<gene>
    <name evidence="11" type="ORF">M407DRAFT_114143</name>
</gene>
<evidence type="ECO:0000256" key="4">
    <source>
        <dbReference type="ARBA" id="ARBA00022698"/>
    </source>
</evidence>
<evidence type="ECO:0000256" key="2">
    <source>
        <dbReference type="ARBA" id="ARBA00022490"/>
    </source>
</evidence>
<dbReference type="GO" id="GO:0005634">
    <property type="term" value="C:nucleus"/>
    <property type="evidence" value="ECO:0007669"/>
    <property type="project" value="UniProtKB-SubCell"/>
</dbReference>
<dbReference type="OrthoDB" id="7854943at2759"/>
<dbReference type="HOGENOM" id="CLU_035750_5_2_1"/>
<keyword evidence="8 10" id="KW-0539">Nucleus</keyword>
<dbReference type="SUPFAM" id="SSF56235">
    <property type="entry name" value="N-terminal nucleophile aminohydrolases (Ntn hydrolases)"/>
    <property type="match status" value="1"/>
</dbReference>
<sequence>MEVDIGRLKSGEVNLGTSIMAVQFKDGVIIGADSRTTTGSYIANRVTDKLTHVHDRVYCCRSGSAADTQAIADIVHYYLQMYTQQFGHPPPVHTAATLFQKLCYENKDALSAGIIVAGWDKTDGPSVYNIPVGGGLFKQSWAIGGSGSTYVYGYCDATYKEGWGKEETVEFVKNTLALAMSRDGSSGGVIRMCVITEEGVERLFIPGDQLPQFWEGKPLKGSVSTKEARAGAVPIDVEV</sequence>
<evidence type="ECO:0000256" key="3">
    <source>
        <dbReference type="ARBA" id="ARBA00022670"/>
    </source>
</evidence>
<evidence type="ECO:0000256" key="10">
    <source>
        <dbReference type="RuleBase" id="RU004203"/>
    </source>
</evidence>
<dbReference type="EMBL" id="KN823095">
    <property type="protein sequence ID" value="KIO23011.1"/>
    <property type="molecule type" value="Genomic_DNA"/>
</dbReference>
<dbReference type="PANTHER" id="PTHR32194">
    <property type="entry name" value="METALLOPROTEASE TLDD"/>
    <property type="match status" value="1"/>
</dbReference>
<dbReference type="InterPro" id="IPR023333">
    <property type="entry name" value="Proteasome_suB-type"/>
</dbReference>
<evidence type="ECO:0000256" key="5">
    <source>
        <dbReference type="ARBA" id="ARBA00022801"/>
    </source>
</evidence>
<dbReference type="InterPro" id="IPR016050">
    <property type="entry name" value="Proteasome_bsu_CS"/>
</dbReference>
<dbReference type="GO" id="GO:0019774">
    <property type="term" value="C:proteasome core complex, beta-subunit complex"/>
    <property type="evidence" value="ECO:0007669"/>
    <property type="project" value="UniProtKB-ARBA"/>
</dbReference>
<comment type="catalytic activity">
    <reaction evidence="1">
        <text>Cleavage of peptide bonds with very broad specificity.</text>
        <dbReference type="EC" id="3.4.25.1"/>
    </reaction>
</comment>